<dbReference type="InterPro" id="IPR023811">
    <property type="entry name" value="CHP04076"/>
</dbReference>
<dbReference type="NCBIfam" id="TIGR04076">
    <property type="entry name" value="TIGR04076 family protein"/>
    <property type="match status" value="1"/>
</dbReference>
<sequence>MKPVRRVAELTRDVVVVAREVKGLCSAGIKPGDKIVIEGPNISLEKSDKVCGYAFSCIMPVVFAVRLGVNLKDMGLKGRLWQCVDPGPPYTEGGTVLFEVLPLEDDR</sequence>
<accession>A0A8A0RLQ1</accession>
<evidence type="ECO:0000313" key="1">
    <source>
        <dbReference type="EMBL" id="QSQ08146.1"/>
    </source>
</evidence>
<dbReference type="KEGG" id="kme:H0A61_00466"/>
<dbReference type="RefSeq" id="WP_206708379.1">
    <property type="nucleotide sequence ID" value="NZ_CP059066.1"/>
</dbReference>
<protein>
    <recommendedName>
        <fullName evidence="3">TIGR04076 family protein</fullName>
    </recommendedName>
</protein>
<name>A0A8A0RLQ1_9FIRM</name>
<evidence type="ECO:0008006" key="3">
    <source>
        <dbReference type="Google" id="ProtNLM"/>
    </source>
</evidence>
<dbReference type="Proteomes" id="UP000662904">
    <property type="component" value="Chromosome"/>
</dbReference>
<evidence type="ECO:0000313" key="2">
    <source>
        <dbReference type="Proteomes" id="UP000662904"/>
    </source>
</evidence>
<dbReference type="AlphaFoldDB" id="A0A8A0RLQ1"/>
<keyword evidence="2" id="KW-1185">Reference proteome</keyword>
<organism evidence="1 2">
    <name type="scientific">Koleobacter methoxysyntrophicus</name>
    <dbReference type="NCBI Taxonomy" id="2751313"/>
    <lineage>
        <taxon>Bacteria</taxon>
        <taxon>Bacillati</taxon>
        <taxon>Bacillota</taxon>
        <taxon>Clostridia</taxon>
        <taxon>Koleobacterales</taxon>
        <taxon>Koleobacteraceae</taxon>
        <taxon>Koleobacter</taxon>
    </lineage>
</organism>
<reference evidence="1" key="1">
    <citation type="submission" date="2020-07" db="EMBL/GenBank/DDBJ databases">
        <title>Koleobacter methoxysyntrophicus gen. nov., sp. nov., a novel anaerobic bacterium isolated from deep subsurface oil field and proposal of Koleobacterales ord. nov. in the phylum Firmicutes.</title>
        <authorList>
            <person name="Sakamoto S."/>
            <person name="Tamaki H."/>
        </authorList>
    </citation>
    <scope>NUCLEOTIDE SEQUENCE</scope>
    <source>
        <strain evidence="1">NRmbB1</strain>
    </source>
</reference>
<gene>
    <name evidence="1" type="ORF">H0A61_00466</name>
</gene>
<proteinExistence type="predicted"/>
<dbReference type="EMBL" id="CP059066">
    <property type="protein sequence ID" value="QSQ08146.1"/>
    <property type="molecule type" value="Genomic_DNA"/>
</dbReference>